<dbReference type="CDD" id="cd02440">
    <property type="entry name" value="AdoMet_MTases"/>
    <property type="match status" value="1"/>
</dbReference>
<keyword evidence="2" id="KW-0489">Methyltransferase</keyword>
<name>A0A6G9ZAI5_9NOCA</name>
<accession>A0A6G9ZAI5</accession>
<dbReference type="Gene3D" id="3.40.50.150">
    <property type="entry name" value="Vaccinia Virus protein VP39"/>
    <property type="match status" value="1"/>
</dbReference>
<evidence type="ECO:0000313" key="2">
    <source>
        <dbReference type="EMBL" id="QIS22176.1"/>
    </source>
</evidence>
<dbReference type="InterPro" id="IPR013216">
    <property type="entry name" value="Methyltransf_11"/>
</dbReference>
<dbReference type="PANTHER" id="PTHR43591">
    <property type="entry name" value="METHYLTRANSFERASE"/>
    <property type="match status" value="1"/>
</dbReference>
<reference evidence="2 3" key="1">
    <citation type="journal article" date="2019" name="ACS Chem. Biol.">
        <title>Identification and Mobilization of a Cryptic Antibiotic Biosynthesis Gene Locus from a Human-Pathogenic Nocardia Isolate.</title>
        <authorList>
            <person name="Herisse M."/>
            <person name="Ishida K."/>
            <person name="Porter J.L."/>
            <person name="Howden B."/>
            <person name="Hertweck C."/>
            <person name="Stinear T.P."/>
            <person name="Pidot S.J."/>
        </authorList>
    </citation>
    <scope>NUCLEOTIDE SEQUENCE [LARGE SCALE GENOMIC DNA]</scope>
    <source>
        <strain evidence="2 3">AUSMDU00012715</strain>
    </source>
</reference>
<dbReference type="RefSeq" id="WP_167489617.1">
    <property type="nucleotide sequence ID" value="NZ_CP046173.1"/>
</dbReference>
<dbReference type="Proteomes" id="UP000500953">
    <property type="component" value="Chromosome"/>
</dbReference>
<dbReference type="SUPFAM" id="SSF53335">
    <property type="entry name" value="S-adenosyl-L-methionine-dependent methyltransferases"/>
    <property type="match status" value="1"/>
</dbReference>
<dbReference type="Pfam" id="PF08241">
    <property type="entry name" value="Methyltransf_11"/>
    <property type="match status" value="1"/>
</dbReference>
<dbReference type="EMBL" id="CP046173">
    <property type="protein sequence ID" value="QIS22176.1"/>
    <property type="molecule type" value="Genomic_DNA"/>
</dbReference>
<organism evidence="2 3">
    <name type="scientific">Nocardia terpenica</name>
    <dbReference type="NCBI Taxonomy" id="455432"/>
    <lineage>
        <taxon>Bacteria</taxon>
        <taxon>Bacillati</taxon>
        <taxon>Actinomycetota</taxon>
        <taxon>Actinomycetes</taxon>
        <taxon>Mycobacteriales</taxon>
        <taxon>Nocardiaceae</taxon>
        <taxon>Nocardia</taxon>
    </lineage>
</organism>
<protein>
    <submittedName>
        <fullName evidence="2">Methyltransferase domain-containing protein</fullName>
    </submittedName>
</protein>
<dbReference type="AlphaFoldDB" id="A0A6G9ZAI5"/>
<gene>
    <name evidence="2" type="ORF">F6W96_31380</name>
</gene>
<dbReference type="InterPro" id="IPR029063">
    <property type="entry name" value="SAM-dependent_MTases_sf"/>
</dbReference>
<dbReference type="GO" id="GO:0008757">
    <property type="term" value="F:S-adenosylmethionine-dependent methyltransferase activity"/>
    <property type="evidence" value="ECO:0007669"/>
    <property type="project" value="InterPro"/>
</dbReference>
<proteinExistence type="predicted"/>
<feature type="domain" description="Methyltransferase type 11" evidence="1">
    <location>
        <begin position="52"/>
        <end position="142"/>
    </location>
</feature>
<evidence type="ECO:0000259" key="1">
    <source>
        <dbReference type="Pfam" id="PF08241"/>
    </source>
</evidence>
<dbReference type="GO" id="GO:0032259">
    <property type="term" value="P:methylation"/>
    <property type="evidence" value="ECO:0007669"/>
    <property type="project" value="UniProtKB-KW"/>
</dbReference>
<keyword evidence="2" id="KW-0808">Transferase</keyword>
<sequence>MTSGPTLSSEYCSPTPLQVRIDTHAQYSEHPDDPVTAVVDALAMTGNEALADIGCGDGRFLAHLAERGHRNRLVGVDTSAAMVTAAGHIPGVEAVVADAQQLPFRDHEFDRTTARHMLYHVPHPARAVREFRRITRPGGMVAVTVNHAGTCSRTRELVSARAREHGLIPAEEMTNSVNSHTLPDLMGDVFIDIRIRRVDNALAFTDPAPLIRFAEALFSFCGIAADSPQRPEILAAVTADIRSWFTDHPGGVWRDPKGYSIAVGTVE</sequence>
<evidence type="ECO:0000313" key="3">
    <source>
        <dbReference type="Proteomes" id="UP000500953"/>
    </source>
</evidence>